<comment type="catalytic activity">
    <reaction evidence="9">
        <text>hydrogenobyrinate + 2 L-glutamine + 2 ATP + 2 H2O = hydrogenobyrinate a,c-diamide + 2 L-glutamate + 2 ADP + 2 phosphate + 2 H(+)</text>
        <dbReference type="Rhea" id="RHEA:12544"/>
        <dbReference type="ChEBI" id="CHEBI:15377"/>
        <dbReference type="ChEBI" id="CHEBI:15378"/>
        <dbReference type="ChEBI" id="CHEBI:29985"/>
        <dbReference type="ChEBI" id="CHEBI:30616"/>
        <dbReference type="ChEBI" id="CHEBI:43474"/>
        <dbReference type="ChEBI" id="CHEBI:58359"/>
        <dbReference type="ChEBI" id="CHEBI:77873"/>
        <dbReference type="ChEBI" id="CHEBI:77874"/>
        <dbReference type="ChEBI" id="CHEBI:456216"/>
        <dbReference type="EC" id="6.3.5.9"/>
    </reaction>
</comment>
<evidence type="ECO:0000256" key="1">
    <source>
        <dbReference type="ARBA" id="ARBA00001946"/>
    </source>
</evidence>
<dbReference type="GO" id="GO:0005524">
    <property type="term" value="F:ATP binding"/>
    <property type="evidence" value="ECO:0007669"/>
    <property type="project" value="UniProtKB-UniRule"/>
</dbReference>
<dbReference type="InterPro" id="IPR002586">
    <property type="entry name" value="CobQ/CobB/MinD/ParA_Nub-bd_dom"/>
</dbReference>
<comment type="cofactor">
    <cofactor evidence="1 9">
        <name>Mg(2+)</name>
        <dbReference type="ChEBI" id="CHEBI:18420"/>
    </cofactor>
</comment>
<evidence type="ECO:0000259" key="11">
    <source>
        <dbReference type="Pfam" id="PF07685"/>
    </source>
</evidence>
<comment type="caution">
    <text evidence="12">The sequence shown here is derived from an EMBL/GenBank/DDBJ whole genome shotgun (WGS) entry which is preliminary data.</text>
</comment>
<proteinExistence type="inferred from homology"/>
<dbReference type="InterPro" id="IPR011698">
    <property type="entry name" value="GATase_3"/>
</dbReference>
<organism evidence="12 13">
    <name type="scientific">Stappia taiwanensis</name>
    <dbReference type="NCBI Taxonomy" id="992267"/>
    <lineage>
        <taxon>Bacteria</taxon>
        <taxon>Pseudomonadati</taxon>
        <taxon>Pseudomonadota</taxon>
        <taxon>Alphaproteobacteria</taxon>
        <taxon>Hyphomicrobiales</taxon>
        <taxon>Stappiaceae</taxon>
        <taxon>Stappia</taxon>
    </lineage>
</organism>
<dbReference type="UniPathway" id="UPA00148">
    <property type="reaction ID" value="UER00220"/>
</dbReference>
<evidence type="ECO:0000313" key="12">
    <source>
        <dbReference type="EMBL" id="MBA4612604.1"/>
    </source>
</evidence>
<keyword evidence="4 9" id="KW-0436">Ligase</keyword>
<protein>
    <recommendedName>
        <fullName evidence="9">Hydrogenobyrinate a,c-diamide synthase</fullName>
        <ecNumber evidence="9">6.3.5.9</ecNumber>
    </recommendedName>
    <alternativeName>
        <fullName evidence="9">Hydrogenobyrinic acid a,c-diamide synthase</fullName>
    </alternativeName>
</protein>
<dbReference type="GO" id="GO:0043802">
    <property type="term" value="F:hydrogenobyrinic acid a,c-diamide synthase (glutamine-hydrolysing) activity"/>
    <property type="evidence" value="ECO:0007669"/>
    <property type="project" value="UniProtKB-UniRule"/>
</dbReference>
<dbReference type="HAMAP" id="MF_00027">
    <property type="entry name" value="CobB_CbiA"/>
    <property type="match status" value="1"/>
</dbReference>
<feature type="site" description="Increases nucleophilicity of active site Cys" evidence="9">
    <location>
        <position position="439"/>
    </location>
</feature>
<feature type="active site" description="Nucleophile" evidence="9">
    <location>
        <position position="339"/>
    </location>
</feature>
<keyword evidence="3 9" id="KW-0169">Cobalamin biosynthesis</keyword>
<comment type="domain">
    <text evidence="9">Comprises of two domains. The C-terminal domain contains the binding site for glutamine and catalyzes the hydrolysis of this substrate to glutamate and ammonia. The N-terminal domain is anticipated to bind ATP and hydrogenobyrinate and catalyzes the ultimate synthesis of the diamide product. The ammonia produced via the glutaminase domain is probably translocated to the adjacent domain via a molecular tunnel, where it reacts with an activated intermediate.</text>
</comment>
<dbReference type="Gene3D" id="3.40.50.880">
    <property type="match status" value="1"/>
</dbReference>
<evidence type="ECO:0000256" key="3">
    <source>
        <dbReference type="ARBA" id="ARBA00022573"/>
    </source>
</evidence>
<dbReference type="Pfam" id="PF01656">
    <property type="entry name" value="CbiA"/>
    <property type="match status" value="1"/>
</dbReference>
<dbReference type="PROSITE" id="PS51274">
    <property type="entry name" value="GATASE_COBBQ"/>
    <property type="match status" value="1"/>
</dbReference>
<dbReference type="PANTHER" id="PTHR43873">
    <property type="entry name" value="COBYRINATE A,C-DIAMIDE SYNTHASE"/>
    <property type="match status" value="1"/>
</dbReference>
<dbReference type="RefSeq" id="WP_181760799.1">
    <property type="nucleotide sequence ID" value="NZ_BMCR01000003.1"/>
</dbReference>
<sequence length="444" mass="46860">MSALAPRPASGLVIAAPSSGSGKTVLTLAMIRALRRAGRAVASAKTGPDYIDPAFHALASGRACINLDAYAMRADLLGSLAARQAADADLLIIEGVMGLFDGAASGGGSTADLAAQLDLPVVLVIDAGRQSQSVAALARGFRDHRPDITLAGVLLNRCGSDRHRAMLEAALATIDMPVFGAVPRDAALTLPERHLGLHQASEHADFEGFVERAAALIAEHSDLTRIIAAARPVASPVTGNAPEGLAPLDLAPLGQRIAVARDLAFSFAYPHLLDGWRRQGAELSFFSPLANEGPGPECDAVFLPGGYPELHAGRLAAADRFRAGMHQAAARNALIYGECGGYMVLGDDLTDAEGTRHQMLGLLPLETSFARRKRHLGYRRLHPFAGLPWQGPLTGHEFHYATVVREGAAERLFQARDASGVLQPDMGLRQGRVMGSFAHVIDRA</sequence>
<evidence type="ECO:0000313" key="13">
    <source>
        <dbReference type="Proteomes" id="UP000559404"/>
    </source>
</evidence>
<evidence type="ECO:0000256" key="7">
    <source>
        <dbReference type="ARBA" id="ARBA00022842"/>
    </source>
</evidence>
<dbReference type="SUPFAM" id="SSF52540">
    <property type="entry name" value="P-loop containing nucleoside triphosphate hydrolases"/>
    <property type="match status" value="1"/>
</dbReference>
<comment type="similarity">
    <text evidence="9">Belongs to the CobB/CbiA family.</text>
</comment>
<dbReference type="GO" id="GO:0042242">
    <property type="term" value="F:cobyrinic acid a,c-diamide synthase activity"/>
    <property type="evidence" value="ECO:0007669"/>
    <property type="project" value="InterPro"/>
</dbReference>
<evidence type="ECO:0000259" key="10">
    <source>
        <dbReference type="Pfam" id="PF01656"/>
    </source>
</evidence>
<reference evidence="12 13" key="2">
    <citation type="submission" date="2020-08" db="EMBL/GenBank/DDBJ databases">
        <title>Stappia taiwanensis sp. nov., isolated from a coastal thermal spring.</title>
        <authorList>
            <person name="Kampfer P."/>
        </authorList>
    </citation>
    <scope>NUCLEOTIDE SEQUENCE [LARGE SCALE GENOMIC DNA]</scope>
    <source>
        <strain evidence="12 13">DSM 23284</strain>
    </source>
</reference>
<evidence type="ECO:0000256" key="8">
    <source>
        <dbReference type="ARBA" id="ARBA00022962"/>
    </source>
</evidence>
<evidence type="ECO:0000256" key="9">
    <source>
        <dbReference type="HAMAP-Rule" id="MF_00027"/>
    </source>
</evidence>
<comment type="miscellaneous">
    <text evidence="9">The a and c carboxylates of hydrogenobyrinate are activated for nucleophilic attack via formation of a phosphorylated intermediate by ATP. CobB catalyzes first the amidation of the c-carboxylate, and then that of the a-carboxylate.</text>
</comment>
<dbReference type="NCBIfam" id="NF002204">
    <property type="entry name" value="PRK01077.1"/>
    <property type="match status" value="1"/>
</dbReference>
<keyword evidence="5 9" id="KW-0547">Nucleotide-binding</keyword>
<keyword evidence="13" id="KW-1185">Reference proteome</keyword>
<comment type="function">
    <text evidence="9">Catalyzes the ATP-dependent amidation of the two carboxylate groups at positions a and c of hydrogenobyrinate, using either L-glutamine or ammonia as the nitrogen source.</text>
</comment>
<dbReference type="EC" id="6.3.5.9" evidence="9"/>
<evidence type="ECO:0000256" key="6">
    <source>
        <dbReference type="ARBA" id="ARBA00022840"/>
    </source>
</evidence>
<dbReference type="Gene3D" id="3.40.50.300">
    <property type="entry name" value="P-loop containing nucleotide triphosphate hydrolases"/>
    <property type="match status" value="1"/>
</dbReference>
<comment type="similarity">
    <text evidence="2">Belongs to the CobB/CobQ family. CobQ subfamily.</text>
</comment>
<comment type="pathway">
    <text evidence="9">Cofactor biosynthesis; adenosylcobalamin biosynthesis; cob(II)yrinate a,c-diamide from precorrin-2 (aerobic route): step 9/10.</text>
</comment>
<dbReference type="NCBIfam" id="TIGR00379">
    <property type="entry name" value="cobB"/>
    <property type="match status" value="1"/>
</dbReference>
<dbReference type="InterPro" id="IPR027417">
    <property type="entry name" value="P-loop_NTPase"/>
</dbReference>
<dbReference type="GO" id="GO:0009236">
    <property type="term" value="P:cobalamin biosynthetic process"/>
    <property type="evidence" value="ECO:0007669"/>
    <property type="project" value="UniProtKB-UniRule"/>
</dbReference>
<feature type="domain" description="CobQ/CobB/MinD/ParA nucleotide binding" evidence="10">
    <location>
        <begin position="12"/>
        <end position="195"/>
    </location>
</feature>
<keyword evidence="7 9" id="KW-0460">Magnesium</keyword>
<dbReference type="Pfam" id="PF07685">
    <property type="entry name" value="GATase_3"/>
    <property type="match status" value="1"/>
</dbReference>
<dbReference type="SUPFAM" id="SSF52317">
    <property type="entry name" value="Class I glutamine amidotransferase-like"/>
    <property type="match status" value="1"/>
</dbReference>
<dbReference type="CDD" id="cd05388">
    <property type="entry name" value="CobB_N"/>
    <property type="match status" value="1"/>
</dbReference>
<dbReference type="PANTHER" id="PTHR43873:SF1">
    <property type="entry name" value="COBYRINATE A,C-DIAMIDE SYNTHASE"/>
    <property type="match status" value="1"/>
</dbReference>
<gene>
    <name evidence="9" type="primary">cobB</name>
    <name evidence="12" type="ORF">H1W37_13135</name>
</gene>
<dbReference type="InterPro" id="IPR029062">
    <property type="entry name" value="Class_I_gatase-like"/>
</dbReference>
<dbReference type="AlphaFoldDB" id="A0A838Y026"/>
<dbReference type="Proteomes" id="UP000559404">
    <property type="component" value="Unassembled WGS sequence"/>
</dbReference>
<accession>A0A838Y026</accession>
<name>A0A838Y026_9HYPH</name>
<keyword evidence="8 9" id="KW-0315">Glutamine amidotransferase</keyword>
<keyword evidence="6 9" id="KW-0067">ATP-binding</keyword>
<dbReference type="InterPro" id="IPR004484">
    <property type="entry name" value="CbiA/CobB_synth"/>
</dbReference>
<evidence type="ECO:0000256" key="4">
    <source>
        <dbReference type="ARBA" id="ARBA00022598"/>
    </source>
</evidence>
<evidence type="ECO:0000256" key="5">
    <source>
        <dbReference type="ARBA" id="ARBA00022741"/>
    </source>
</evidence>
<dbReference type="EMBL" id="JACEON010000012">
    <property type="protein sequence ID" value="MBA4612604.1"/>
    <property type="molecule type" value="Genomic_DNA"/>
</dbReference>
<feature type="domain" description="CobB/CobQ-like glutamine amidotransferase" evidence="11">
    <location>
        <begin position="256"/>
        <end position="441"/>
    </location>
</feature>
<evidence type="ECO:0000256" key="2">
    <source>
        <dbReference type="ARBA" id="ARBA00006205"/>
    </source>
</evidence>
<reference evidence="12 13" key="1">
    <citation type="submission" date="2020-07" db="EMBL/GenBank/DDBJ databases">
        <authorList>
            <person name="Li M."/>
        </authorList>
    </citation>
    <scope>NUCLEOTIDE SEQUENCE [LARGE SCALE GENOMIC DNA]</scope>
    <source>
        <strain evidence="12 13">DSM 23284</strain>
    </source>
</reference>